<accession>U5L7Y3</accession>
<feature type="active site" description="Charge relay system" evidence="9">
    <location>
        <position position="232"/>
    </location>
</feature>
<dbReference type="Pfam" id="PF03575">
    <property type="entry name" value="Peptidase_S51"/>
    <property type="match status" value="1"/>
</dbReference>
<dbReference type="STRING" id="1367477.N288_08070"/>
<dbReference type="PIRSF" id="PIRSF032067">
    <property type="entry name" value="Cyanophycinase"/>
    <property type="match status" value="1"/>
</dbReference>
<dbReference type="PANTHER" id="PTHR36175:SF1">
    <property type="entry name" value="CYANOPHYCINASE"/>
    <property type="match status" value="1"/>
</dbReference>
<dbReference type="GO" id="GO:0006508">
    <property type="term" value="P:proteolysis"/>
    <property type="evidence" value="ECO:0007669"/>
    <property type="project" value="UniProtKB-KW"/>
</dbReference>
<dbReference type="NCBIfam" id="TIGR02069">
    <property type="entry name" value="cyanophycinase"/>
    <property type="match status" value="1"/>
</dbReference>
<keyword evidence="11" id="KW-1185">Reference proteome</keyword>
<evidence type="ECO:0000256" key="6">
    <source>
        <dbReference type="ARBA" id="ARBA00022670"/>
    </source>
</evidence>
<dbReference type="AlphaFoldDB" id="U5L7Y3"/>
<protein>
    <recommendedName>
        <fullName evidence="5">Cyanophycinase</fullName>
        <ecNumber evidence="4">3.4.15.6</ecNumber>
    </recommendedName>
</protein>
<dbReference type="Proteomes" id="UP000017805">
    <property type="component" value="Chromosome"/>
</dbReference>
<keyword evidence="7" id="KW-0378">Hydrolase</keyword>
<proteinExistence type="inferred from homology"/>
<gene>
    <name evidence="10" type="ORF">N288_08070</name>
</gene>
<evidence type="ECO:0000256" key="1">
    <source>
        <dbReference type="ARBA" id="ARBA00001092"/>
    </source>
</evidence>
<sequence length="306" mass="33399">MGFNEKTGRVRFRQGSKKGLKNHYHFKNMTGKGERMQTGDLLIIGGNEEKCNEVEILKKFVEISAARTGPIGVLPTASRIPDEVSREYIEVLNRLGAGEVICLDISSRADADSEEIARRIESLAAVFITGGDQGRLAELILGSKVYEALHNSWKKGMPIAGTSAGASIMGKVMIVSSQTKAADDVLQVELGEGFGFLQNLVIDQHFSQRARFGRLLGAIAENTDLMGIGIDENTAILVRNGQFEVFGEHQVFVFDGKEGEFVNSAVSSNGSEELTLSDFKLHTLTGGYRFDLGNRKLLLNGEEGQR</sequence>
<evidence type="ECO:0000256" key="3">
    <source>
        <dbReference type="ARBA" id="ARBA00006534"/>
    </source>
</evidence>
<dbReference type="InterPro" id="IPR005320">
    <property type="entry name" value="Peptidase_S51"/>
</dbReference>
<dbReference type="PANTHER" id="PTHR36175">
    <property type="entry name" value="CYANOPHYCINASE"/>
    <property type="match status" value="1"/>
</dbReference>
<name>U5L7Y3_9BACI</name>
<dbReference type="EC" id="3.4.15.6" evidence="4"/>
<comment type="similarity">
    <text evidence="3">Belongs to the peptidase S51 family.</text>
</comment>
<dbReference type="InterPro" id="IPR011811">
    <property type="entry name" value="Peptidase_S51_cyanophycinase"/>
</dbReference>
<organism evidence="10 11">
    <name type="scientific">Bacillus infantis NRRL B-14911</name>
    <dbReference type="NCBI Taxonomy" id="1367477"/>
    <lineage>
        <taxon>Bacteria</taxon>
        <taxon>Bacillati</taxon>
        <taxon>Bacillota</taxon>
        <taxon>Bacilli</taxon>
        <taxon>Bacillales</taxon>
        <taxon>Bacillaceae</taxon>
        <taxon>Bacillus</taxon>
    </lineage>
</organism>
<comment type="catalytic activity">
    <reaction evidence="1">
        <text>[L-4-(L-arginin-2-N-yl)aspartate](n) + H2O = [L-4-(L-arginin-2-N-yl)aspartate](n-1) + L-4-(L-arginin-2-N-yl)aspartate</text>
        <dbReference type="Rhea" id="RHEA:12845"/>
        <dbReference type="Rhea" id="RHEA-COMP:13728"/>
        <dbReference type="Rhea" id="RHEA-COMP:13734"/>
        <dbReference type="ChEBI" id="CHEBI:15377"/>
        <dbReference type="ChEBI" id="CHEBI:137986"/>
        <dbReference type="ChEBI" id="CHEBI:137991"/>
        <dbReference type="EC" id="3.4.15.6"/>
    </reaction>
</comment>
<reference evidence="10 11" key="1">
    <citation type="submission" date="2013-07" db="EMBL/GenBank/DDBJ databases">
        <title>Complete genome sequence of Bacillus infantis NRRL B-14911 that has potential to induce cardiac disease by antigenic mimicry.</title>
        <authorList>
            <person name="Massilamany C."/>
            <person name="Smith T.P.L."/>
            <person name="Loy J.D."/>
            <person name="Barletta R."/>
            <person name="Reddy J."/>
        </authorList>
    </citation>
    <scope>NUCLEOTIDE SEQUENCE [LARGE SCALE GENOMIC DNA]</scope>
    <source>
        <strain evidence="10 11">NRRL B-14911</strain>
    </source>
</reference>
<dbReference type="RefSeq" id="WP_009794188.1">
    <property type="nucleotide sequence ID" value="NC_022524.1"/>
</dbReference>
<feature type="active site" description="Charge relay system" evidence="9">
    <location>
        <position position="163"/>
    </location>
</feature>
<dbReference type="CDD" id="cd03145">
    <property type="entry name" value="GAT1_cyanophycinase"/>
    <property type="match status" value="1"/>
</dbReference>
<dbReference type="MEROPS" id="S51.003"/>
<evidence type="ECO:0000256" key="4">
    <source>
        <dbReference type="ARBA" id="ARBA00013115"/>
    </source>
</evidence>
<dbReference type="SUPFAM" id="SSF52317">
    <property type="entry name" value="Class I glutamine amidotransferase-like"/>
    <property type="match status" value="1"/>
</dbReference>
<evidence type="ECO:0000313" key="11">
    <source>
        <dbReference type="Proteomes" id="UP000017805"/>
    </source>
</evidence>
<dbReference type="HOGENOM" id="CLU_053928_0_0_9"/>
<dbReference type="PATRIC" id="fig|1367477.3.peg.1538"/>
<evidence type="ECO:0000313" key="10">
    <source>
        <dbReference type="EMBL" id="AGX03540.1"/>
    </source>
</evidence>
<evidence type="ECO:0000256" key="2">
    <source>
        <dbReference type="ARBA" id="ARBA00002039"/>
    </source>
</evidence>
<dbReference type="EMBL" id="CP006643">
    <property type="protein sequence ID" value="AGX03540.1"/>
    <property type="molecule type" value="Genomic_DNA"/>
</dbReference>
<dbReference type="GO" id="GO:0008241">
    <property type="term" value="F:peptidyl-dipeptidase activity"/>
    <property type="evidence" value="ECO:0007669"/>
    <property type="project" value="UniProtKB-EC"/>
</dbReference>
<comment type="function">
    <text evidence="2">Exopeptidase that catalyzes the hydrolytic cleavage of multi-L-arginyl-poly-L-aspartic acid (cyanophycin; a water-insoluble reserve polymer) into aspartate-arginine dipeptides.</text>
</comment>
<evidence type="ECO:0000256" key="9">
    <source>
        <dbReference type="PIRSR" id="PIRSR032067-1"/>
    </source>
</evidence>
<dbReference type="Gene3D" id="3.40.50.880">
    <property type="match status" value="1"/>
</dbReference>
<keyword evidence="6" id="KW-0645">Protease</keyword>
<feature type="active site" description="Charge relay system" evidence="9">
    <location>
        <position position="205"/>
    </location>
</feature>
<keyword evidence="8" id="KW-0720">Serine protease</keyword>
<evidence type="ECO:0000256" key="7">
    <source>
        <dbReference type="ARBA" id="ARBA00022801"/>
    </source>
</evidence>
<evidence type="ECO:0000256" key="8">
    <source>
        <dbReference type="ARBA" id="ARBA00022825"/>
    </source>
</evidence>
<dbReference type="GO" id="GO:0008236">
    <property type="term" value="F:serine-type peptidase activity"/>
    <property type="evidence" value="ECO:0007669"/>
    <property type="project" value="UniProtKB-KW"/>
</dbReference>
<evidence type="ECO:0000256" key="5">
    <source>
        <dbReference type="ARBA" id="ARBA00015719"/>
    </source>
</evidence>
<dbReference type="InterPro" id="IPR029062">
    <property type="entry name" value="Class_I_gatase-like"/>
</dbReference>
<dbReference type="KEGG" id="bif:N288_08070"/>